<evidence type="ECO:0000313" key="2">
    <source>
        <dbReference type="Proteomes" id="UP000248863"/>
    </source>
</evidence>
<name>A0A327JS29_9BRAD</name>
<proteinExistence type="predicted"/>
<feature type="non-terminal residue" evidence="1">
    <location>
        <position position="1"/>
    </location>
</feature>
<dbReference type="AlphaFoldDB" id="A0A327JS29"/>
<gene>
    <name evidence="1" type="ORF">CH338_29050</name>
</gene>
<accession>A0A327JS29</accession>
<dbReference type="PANTHER" id="PTHR35191">
    <property type="entry name" value="PROPHAGE SIDE TAIL FIBER PROTEIN HOMOLOG STFQ-RELATED"/>
    <property type="match status" value="1"/>
</dbReference>
<organism evidence="1 2">
    <name type="scientific">Rhodoplanes elegans</name>
    <dbReference type="NCBI Taxonomy" id="29408"/>
    <lineage>
        <taxon>Bacteria</taxon>
        <taxon>Pseudomonadati</taxon>
        <taxon>Pseudomonadota</taxon>
        <taxon>Alphaproteobacteria</taxon>
        <taxon>Hyphomicrobiales</taxon>
        <taxon>Nitrobacteraceae</taxon>
        <taxon>Rhodoplanes</taxon>
    </lineage>
</organism>
<protein>
    <recommendedName>
        <fullName evidence="3">DUF1983 domain-containing protein</fullName>
    </recommendedName>
</protein>
<dbReference type="PANTHER" id="PTHR35191:SF1">
    <property type="entry name" value="PROPHAGE SIDE TAIL FIBER PROTEIN HOMOLOG STFQ-RELATED"/>
    <property type="match status" value="1"/>
</dbReference>
<comment type="caution">
    <text evidence="1">The sequence shown here is derived from an EMBL/GenBank/DDBJ whole genome shotgun (WGS) entry which is preliminary data.</text>
</comment>
<sequence>YEVSNVGEVLKSERAFRQDVDMRLDDLERGIAALGADAGVLVARVIRAIETEIAPRAAEIEALLVGYRDGVPAAAVAESAERFFLTPARRAAIIAEAVTSGDPSAAIAAATAALAPLASPTFTGAPTAPTPPDDNASTRLATTAFVAARIAALINGAPEDLRDFDALASAINNDPNFATAVLRLDEEIVYDAPAKARGRANLGLGTAATRDVGTGADDAVALDGAGKLPAVDGSHLTHVVAEKLATADGAAPSFAARAWVNFNGVGTVAIRASGNVSSITDNGTGDYTVNFATAMPDANYCVLGIGNHDGTANQTDLHSGASAPNVSSVRIYTGTGHISGQTGGLPIDQNYVCVAVIR</sequence>
<evidence type="ECO:0000313" key="1">
    <source>
        <dbReference type="EMBL" id="RAI28871.1"/>
    </source>
</evidence>
<dbReference type="EMBL" id="NPEU01000728">
    <property type="protein sequence ID" value="RAI28871.1"/>
    <property type="molecule type" value="Genomic_DNA"/>
</dbReference>
<keyword evidence="2" id="KW-1185">Reference proteome</keyword>
<dbReference type="InterPro" id="IPR051934">
    <property type="entry name" value="Phage_Tail_Fiber_Structural"/>
</dbReference>
<evidence type="ECO:0008006" key="3">
    <source>
        <dbReference type="Google" id="ProtNLM"/>
    </source>
</evidence>
<reference evidence="1 2" key="1">
    <citation type="submission" date="2017-07" db="EMBL/GenBank/DDBJ databases">
        <title>Draft Genome Sequences of Select Purple Nonsulfur Bacteria.</title>
        <authorList>
            <person name="Lasarre B."/>
            <person name="Mckinlay J.B."/>
        </authorList>
    </citation>
    <scope>NUCLEOTIDE SEQUENCE [LARGE SCALE GENOMIC DNA]</scope>
    <source>
        <strain evidence="1 2">DSM 11907</strain>
    </source>
</reference>
<dbReference type="Proteomes" id="UP000248863">
    <property type="component" value="Unassembled WGS sequence"/>
</dbReference>